<name>A0A3L8DWE4_OOCBI</name>
<dbReference type="AlphaFoldDB" id="A0A3L8DWE4"/>
<sequence>TILGTTFSYYYSSCNSTHHISKPSIYSFDEREDVKRCRCKRCFRVAAMNPISMEPQWSTFNAA</sequence>
<feature type="non-terminal residue" evidence="1">
    <location>
        <position position="1"/>
    </location>
</feature>
<evidence type="ECO:0000313" key="1">
    <source>
        <dbReference type="EMBL" id="RLU24259.1"/>
    </source>
</evidence>
<dbReference type="EMBL" id="QOIP01000004">
    <property type="protein sequence ID" value="RLU24259.1"/>
    <property type="molecule type" value="Genomic_DNA"/>
</dbReference>
<gene>
    <name evidence="1" type="ORF">DMN91_004470</name>
</gene>
<dbReference type="Proteomes" id="UP000279307">
    <property type="component" value="Chromosome 4"/>
</dbReference>
<reference evidence="1 2" key="1">
    <citation type="journal article" date="2018" name="Genome Res.">
        <title>The genomic architecture and molecular evolution of ant odorant receptors.</title>
        <authorList>
            <person name="McKenzie S.K."/>
            <person name="Kronauer D.J.C."/>
        </authorList>
    </citation>
    <scope>NUCLEOTIDE SEQUENCE [LARGE SCALE GENOMIC DNA]</scope>
    <source>
        <strain evidence="1">Clonal line C1</strain>
    </source>
</reference>
<proteinExistence type="predicted"/>
<accession>A0A3L8DWE4</accession>
<organism evidence="1 2">
    <name type="scientific">Ooceraea biroi</name>
    <name type="common">Clonal raider ant</name>
    <name type="synonym">Cerapachys biroi</name>
    <dbReference type="NCBI Taxonomy" id="2015173"/>
    <lineage>
        <taxon>Eukaryota</taxon>
        <taxon>Metazoa</taxon>
        <taxon>Ecdysozoa</taxon>
        <taxon>Arthropoda</taxon>
        <taxon>Hexapoda</taxon>
        <taxon>Insecta</taxon>
        <taxon>Pterygota</taxon>
        <taxon>Neoptera</taxon>
        <taxon>Endopterygota</taxon>
        <taxon>Hymenoptera</taxon>
        <taxon>Apocrita</taxon>
        <taxon>Aculeata</taxon>
        <taxon>Formicoidea</taxon>
        <taxon>Formicidae</taxon>
        <taxon>Dorylinae</taxon>
        <taxon>Ooceraea</taxon>
    </lineage>
</organism>
<comment type="caution">
    <text evidence="1">The sequence shown here is derived from an EMBL/GenBank/DDBJ whole genome shotgun (WGS) entry which is preliminary data.</text>
</comment>
<evidence type="ECO:0000313" key="2">
    <source>
        <dbReference type="Proteomes" id="UP000279307"/>
    </source>
</evidence>
<protein>
    <submittedName>
        <fullName evidence="1">Uncharacterized protein</fullName>
    </submittedName>
</protein>